<sequence length="109" mass="12793">MDFNITSLFDDTTYKCDEILNLNVDEGNEKFYVGNVFWSKEDCQISLLIYFKQMVNRTLDDGTDSKEKRHRVAAGYKSKFVEPLNTAKLRDLQRLVLEDFRLSASYMKC</sequence>
<organism evidence="1 2">
    <name type="scientific">Brassica napus</name>
    <name type="common">Rape</name>
    <dbReference type="NCBI Taxonomy" id="3708"/>
    <lineage>
        <taxon>Eukaryota</taxon>
        <taxon>Viridiplantae</taxon>
        <taxon>Streptophyta</taxon>
        <taxon>Embryophyta</taxon>
        <taxon>Tracheophyta</taxon>
        <taxon>Spermatophyta</taxon>
        <taxon>Magnoliopsida</taxon>
        <taxon>eudicotyledons</taxon>
        <taxon>Gunneridae</taxon>
        <taxon>Pentapetalae</taxon>
        <taxon>rosids</taxon>
        <taxon>malvids</taxon>
        <taxon>Brassicales</taxon>
        <taxon>Brassicaceae</taxon>
        <taxon>Brassiceae</taxon>
        <taxon>Brassica</taxon>
    </lineage>
</organism>
<dbReference type="Proteomes" id="UP000824890">
    <property type="component" value="Unassembled WGS sequence"/>
</dbReference>
<comment type="caution">
    <text evidence="1">The sequence shown here is derived from an EMBL/GenBank/DDBJ whole genome shotgun (WGS) entry which is preliminary data.</text>
</comment>
<proteinExistence type="predicted"/>
<evidence type="ECO:0000313" key="2">
    <source>
        <dbReference type="Proteomes" id="UP000824890"/>
    </source>
</evidence>
<evidence type="ECO:0008006" key="3">
    <source>
        <dbReference type="Google" id="ProtNLM"/>
    </source>
</evidence>
<keyword evidence="2" id="KW-1185">Reference proteome</keyword>
<evidence type="ECO:0000313" key="1">
    <source>
        <dbReference type="EMBL" id="KAH0852631.1"/>
    </source>
</evidence>
<reference evidence="1 2" key="1">
    <citation type="submission" date="2021-05" db="EMBL/GenBank/DDBJ databases">
        <title>Genome Assembly of Synthetic Allotetraploid Brassica napus Reveals Homoeologous Exchanges between Subgenomes.</title>
        <authorList>
            <person name="Davis J.T."/>
        </authorList>
    </citation>
    <scope>NUCLEOTIDE SEQUENCE [LARGE SCALE GENOMIC DNA]</scope>
    <source>
        <strain evidence="2">cv. Da-Ae</strain>
        <tissue evidence="1">Seedling</tissue>
    </source>
</reference>
<name>A0ABQ7X9T8_BRANA</name>
<gene>
    <name evidence="1" type="ORF">HID58_093796</name>
</gene>
<accession>A0ABQ7X9T8</accession>
<protein>
    <recommendedName>
        <fullName evidence="3">PiggyBac transposable element-derived protein domain-containing protein</fullName>
    </recommendedName>
</protein>
<dbReference type="EMBL" id="JAGKQM010001000">
    <property type="protein sequence ID" value="KAH0852631.1"/>
    <property type="molecule type" value="Genomic_DNA"/>
</dbReference>